<feature type="non-terminal residue" evidence="1">
    <location>
        <position position="178"/>
    </location>
</feature>
<organism evidence="1 2">
    <name type="scientific">Perkinsus olseni</name>
    <name type="common">Perkinsus atlanticus</name>
    <dbReference type="NCBI Taxonomy" id="32597"/>
    <lineage>
        <taxon>Eukaryota</taxon>
        <taxon>Sar</taxon>
        <taxon>Alveolata</taxon>
        <taxon>Perkinsozoa</taxon>
        <taxon>Perkinsea</taxon>
        <taxon>Perkinsida</taxon>
        <taxon>Perkinsidae</taxon>
        <taxon>Perkinsus</taxon>
    </lineage>
</organism>
<name>A0A7J6QRW0_PEROL</name>
<dbReference type="EMBL" id="JABANO010030950">
    <property type="protein sequence ID" value="KAF4711023.1"/>
    <property type="molecule type" value="Genomic_DNA"/>
</dbReference>
<comment type="caution">
    <text evidence="1">The sequence shown here is derived from an EMBL/GenBank/DDBJ whole genome shotgun (WGS) entry which is preliminary data.</text>
</comment>
<protein>
    <submittedName>
        <fullName evidence="1">Uncharacterized protein</fullName>
    </submittedName>
</protein>
<sequence length="178" mass="19068">FDLIHHQNEMDLPGRYVADGSGETRECWSGEIAGPSDGALLGKGKDILAELSLEGAGAETWGHTPLTGTVYSISMLWEADFHTAVTHYLVAQESASEEAARASALRIVRCASERMLCYLLKIAILVADAAVVEEMSSAGNMELFDDLASDSFPSRDLLSAAAHFSPSCFLREPQCTAG</sequence>
<gene>
    <name evidence="1" type="ORF">FOZ63_012358</name>
</gene>
<evidence type="ECO:0000313" key="1">
    <source>
        <dbReference type="EMBL" id="KAF4711023.1"/>
    </source>
</evidence>
<keyword evidence="2" id="KW-1185">Reference proteome</keyword>
<dbReference type="AlphaFoldDB" id="A0A7J6QRW0"/>
<proteinExistence type="predicted"/>
<reference evidence="1 2" key="1">
    <citation type="submission" date="2020-04" db="EMBL/GenBank/DDBJ databases">
        <title>Perkinsus olseni comparative genomics.</title>
        <authorList>
            <person name="Bogema D.R."/>
        </authorList>
    </citation>
    <scope>NUCLEOTIDE SEQUENCE [LARGE SCALE GENOMIC DNA]</scope>
    <source>
        <strain evidence="1 2">ATCC PRA-207</strain>
    </source>
</reference>
<evidence type="ECO:0000313" key="2">
    <source>
        <dbReference type="Proteomes" id="UP000553632"/>
    </source>
</evidence>
<accession>A0A7J6QRW0</accession>
<dbReference type="Proteomes" id="UP000553632">
    <property type="component" value="Unassembled WGS sequence"/>
</dbReference>